<evidence type="ECO:0000259" key="11">
    <source>
        <dbReference type="PROSITE" id="PS50157"/>
    </source>
</evidence>
<keyword evidence="5" id="KW-0805">Transcription regulation</keyword>
<dbReference type="InterPro" id="IPR013087">
    <property type="entry name" value="Znf_C2H2_type"/>
</dbReference>
<dbReference type="SMART" id="SM01366">
    <property type="entry name" value="c-clamp"/>
    <property type="match status" value="1"/>
</dbReference>
<evidence type="ECO:0000256" key="10">
    <source>
        <dbReference type="SAM" id="MobiDB-lite"/>
    </source>
</evidence>
<feature type="compositionally biased region" description="Low complexity" evidence="10">
    <location>
        <begin position="146"/>
        <end position="176"/>
    </location>
</feature>
<evidence type="ECO:0000256" key="2">
    <source>
        <dbReference type="ARBA" id="ARBA00022723"/>
    </source>
</evidence>
<evidence type="ECO:0000256" key="1">
    <source>
        <dbReference type="ARBA" id="ARBA00004123"/>
    </source>
</evidence>
<comment type="subcellular location">
    <subcellularLocation>
        <location evidence="1">Nucleus</location>
    </subcellularLocation>
</comment>
<protein>
    <recommendedName>
        <fullName evidence="11">C2H2-type domain-containing protein</fullName>
    </recommendedName>
</protein>
<evidence type="ECO:0000256" key="7">
    <source>
        <dbReference type="ARBA" id="ARBA00023163"/>
    </source>
</evidence>
<evidence type="ECO:0000256" key="4">
    <source>
        <dbReference type="ARBA" id="ARBA00022833"/>
    </source>
</evidence>
<keyword evidence="2" id="KW-0479">Metal-binding</keyword>
<evidence type="ECO:0000256" key="5">
    <source>
        <dbReference type="ARBA" id="ARBA00023015"/>
    </source>
</evidence>
<name>T1K0B3_TETUR</name>
<dbReference type="PANTHER" id="PTHR13006:SF9">
    <property type="entry name" value="GLUCOSE TRANSPORTER 4 ENHANCER FACTOR, ISOFORM G"/>
    <property type="match status" value="1"/>
</dbReference>
<feature type="compositionally biased region" description="Low complexity" evidence="10">
    <location>
        <begin position="293"/>
        <end position="303"/>
    </location>
</feature>
<dbReference type="eggNOG" id="ENOG502QW7P">
    <property type="taxonomic scope" value="Eukaryota"/>
</dbReference>
<dbReference type="AlphaFoldDB" id="T1K0B3"/>
<dbReference type="PROSITE" id="PS50157">
    <property type="entry name" value="ZINC_FINGER_C2H2_2"/>
    <property type="match status" value="1"/>
</dbReference>
<dbReference type="Proteomes" id="UP000015104">
    <property type="component" value="Unassembled WGS sequence"/>
</dbReference>
<dbReference type="GO" id="GO:0005634">
    <property type="term" value="C:nucleus"/>
    <property type="evidence" value="ECO:0007669"/>
    <property type="project" value="UniProtKB-SubCell"/>
</dbReference>
<feature type="compositionally biased region" description="Low complexity" evidence="10">
    <location>
        <begin position="213"/>
        <end position="223"/>
    </location>
</feature>
<keyword evidence="6" id="KW-0238">DNA-binding</keyword>
<feature type="compositionally biased region" description="Low complexity" evidence="10">
    <location>
        <begin position="413"/>
        <end position="440"/>
    </location>
</feature>
<sequence>MSGVYSMSVKSIDSGVGYCSAASRSNTPSPTTINEDSTAPIAIEIKGDKRFNGLTIKDEGIYMDETIDFTNDYPIQTSVEKARRIVFKCTWRGCGLRCDLVEDIEKHVRIVHLGRSEATGEDDNDHEEEFYYAEIEEEMEIDNISSKESSCSSDSSLGPLSPVSSSPESPNSTNYNLSPTLSSASLLFFAPSPTWSHLDMARPPHEDPEYQKQQKQLQQQQQLQQNQQVQNVQQTTSVNQTILSAQIKPEPERKTVISSPINIPGISVAHRWSTKGRDSSCSSSSFSTSCNSSYSSFSNSHSNQQHHNHHHHNHPFNPHHEHQSQASFLASGSSPLSFFSPKAPSKVMRLSCKTSSPVNLKSTSSSPASTANATTPTPSIAVGNGTTTNSSTMSTNFKNASNSSNHHHHQHHSSNSNQWTSLLQSSSSSSSSPSKGHSISPTRRSRTETRKCRKVYGMDNRDSWCTQCKWKKACTRFVD</sequence>
<proteinExistence type="predicted"/>
<dbReference type="GO" id="GO:0000978">
    <property type="term" value="F:RNA polymerase II cis-regulatory region sequence-specific DNA binding"/>
    <property type="evidence" value="ECO:0007669"/>
    <property type="project" value="TreeGrafter"/>
</dbReference>
<keyword evidence="8" id="KW-0539">Nucleus</keyword>
<evidence type="ECO:0000256" key="9">
    <source>
        <dbReference type="PROSITE-ProRule" id="PRU00042"/>
    </source>
</evidence>
<feature type="region of interest" description="Disordered" evidence="10">
    <location>
        <begin position="355"/>
        <end position="449"/>
    </location>
</feature>
<feature type="region of interest" description="Disordered" evidence="10">
    <location>
        <begin position="197"/>
        <end position="223"/>
    </location>
</feature>
<dbReference type="GO" id="GO:0003700">
    <property type="term" value="F:DNA-binding transcription factor activity"/>
    <property type="evidence" value="ECO:0007669"/>
    <property type="project" value="TreeGrafter"/>
</dbReference>
<dbReference type="InterPro" id="IPR052253">
    <property type="entry name" value="CR1/CR2-DNA-binding_regulator"/>
</dbReference>
<evidence type="ECO:0000256" key="3">
    <source>
        <dbReference type="ARBA" id="ARBA00022771"/>
    </source>
</evidence>
<dbReference type="STRING" id="32264.T1K0B3"/>
<dbReference type="PROSITE" id="PS00028">
    <property type="entry name" value="ZINC_FINGER_C2H2_1"/>
    <property type="match status" value="1"/>
</dbReference>
<evidence type="ECO:0000256" key="8">
    <source>
        <dbReference type="ARBA" id="ARBA00023242"/>
    </source>
</evidence>
<keyword evidence="7" id="KW-0804">Transcription</keyword>
<reference evidence="13" key="1">
    <citation type="submission" date="2011-08" db="EMBL/GenBank/DDBJ databases">
        <authorList>
            <person name="Rombauts S."/>
        </authorList>
    </citation>
    <scope>NUCLEOTIDE SEQUENCE</scope>
    <source>
        <strain evidence="13">London</strain>
    </source>
</reference>
<keyword evidence="13" id="KW-1185">Reference proteome</keyword>
<feature type="compositionally biased region" description="Basic and acidic residues" evidence="10">
    <location>
        <begin position="199"/>
        <end position="212"/>
    </location>
</feature>
<feature type="domain" description="C2H2-type" evidence="11">
    <location>
        <begin position="87"/>
        <end position="117"/>
    </location>
</feature>
<evidence type="ECO:0000256" key="6">
    <source>
        <dbReference type="ARBA" id="ARBA00023125"/>
    </source>
</evidence>
<reference evidence="12" key="2">
    <citation type="submission" date="2015-06" db="UniProtKB">
        <authorList>
            <consortium name="EnsemblMetazoa"/>
        </authorList>
    </citation>
    <scope>IDENTIFICATION</scope>
</reference>
<dbReference type="GO" id="GO:0008270">
    <property type="term" value="F:zinc ion binding"/>
    <property type="evidence" value="ECO:0007669"/>
    <property type="project" value="UniProtKB-KW"/>
</dbReference>
<feature type="region of interest" description="Disordered" evidence="10">
    <location>
        <begin position="143"/>
        <end position="176"/>
    </location>
</feature>
<accession>T1K0B3</accession>
<dbReference type="GO" id="GO:0006357">
    <property type="term" value="P:regulation of transcription by RNA polymerase II"/>
    <property type="evidence" value="ECO:0007669"/>
    <property type="project" value="TreeGrafter"/>
</dbReference>
<keyword evidence="3 9" id="KW-0863">Zinc-finger</keyword>
<dbReference type="EMBL" id="CAEY01001137">
    <property type="status" value="NOT_ANNOTATED_CDS"/>
    <property type="molecule type" value="Genomic_DNA"/>
</dbReference>
<dbReference type="EnsemblMetazoa" id="tetur03g07100.1">
    <property type="protein sequence ID" value="tetur03g07100.1"/>
    <property type="gene ID" value="tetur03g07100"/>
</dbReference>
<feature type="compositionally biased region" description="Basic residues" evidence="10">
    <location>
        <begin position="304"/>
        <end position="314"/>
    </location>
</feature>
<evidence type="ECO:0000313" key="13">
    <source>
        <dbReference type="Proteomes" id="UP000015104"/>
    </source>
</evidence>
<dbReference type="PANTHER" id="PTHR13006">
    <property type="entry name" value="PAPILLOMAVIRUS REGULATORY FACTOR PRF-1"/>
    <property type="match status" value="1"/>
</dbReference>
<organism evidence="12 13">
    <name type="scientific">Tetranychus urticae</name>
    <name type="common">Two-spotted spider mite</name>
    <dbReference type="NCBI Taxonomy" id="32264"/>
    <lineage>
        <taxon>Eukaryota</taxon>
        <taxon>Metazoa</taxon>
        <taxon>Ecdysozoa</taxon>
        <taxon>Arthropoda</taxon>
        <taxon>Chelicerata</taxon>
        <taxon>Arachnida</taxon>
        <taxon>Acari</taxon>
        <taxon>Acariformes</taxon>
        <taxon>Trombidiformes</taxon>
        <taxon>Prostigmata</taxon>
        <taxon>Eleutherengona</taxon>
        <taxon>Raphignathae</taxon>
        <taxon>Tetranychoidea</taxon>
        <taxon>Tetranychidae</taxon>
        <taxon>Tetranychus</taxon>
    </lineage>
</organism>
<dbReference type="HOGENOM" id="CLU_662820_0_0_1"/>
<keyword evidence="4" id="KW-0862">Zinc</keyword>
<evidence type="ECO:0000313" key="12">
    <source>
        <dbReference type="EnsemblMetazoa" id="tetur03g07100.1"/>
    </source>
</evidence>
<feature type="compositionally biased region" description="Low complexity" evidence="10">
    <location>
        <begin position="362"/>
        <end position="404"/>
    </location>
</feature>
<feature type="region of interest" description="Disordered" evidence="10">
    <location>
        <begin position="293"/>
        <end position="331"/>
    </location>
</feature>